<feature type="compositionally biased region" description="Basic and acidic residues" evidence="1">
    <location>
        <begin position="93"/>
        <end position="103"/>
    </location>
</feature>
<name>A0A0P1AT27_PLAHL</name>
<accession>A0A0P1AT27</accession>
<dbReference type="RefSeq" id="XP_024580560.1">
    <property type="nucleotide sequence ID" value="XM_024730266.1"/>
</dbReference>
<dbReference type="AlphaFoldDB" id="A0A0P1AT27"/>
<feature type="region of interest" description="Disordered" evidence="1">
    <location>
        <begin position="1"/>
        <end position="28"/>
    </location>
</feature>
<dbReference type="EMBL" id="CCYD01000810">
    <property type="protein sequence ID" value="CEG44191.1"/>
    <property type="molecule type" value="Genomic_DNA"/>
</dbReference>
<evidence type="ECO:0000256" key="1">
    <source>
        <dbReference type="SAM" id="MobiDB-lite"/>
    </source>
</evidence>
<proteinExistence type="predicted"/>
<organism evidence="2 3">
    <name type="scientific">Plasmopara halstedii</name>
    <name type="common">Downy mildew of sunflower</name>
    <dbReference type="NCBI Taxonomy" id="4781"/>
    <lineage>
        <taxon>Eukaryota</taxon>
        <taxon>Sar</taxon>
        <taxon>Stramenopiles</taxon>
        <taxon>Oomycota</taxon>
        <taxon>Peronosporomycetes</taxon>
        <taxon>Peronosporales</taxon>
        <taxon>Peronosporaceae</taxon>
        <taxon>Plasmopara</taxon>
    </lineage>
</organism>
<evidence type="ECO:0000313" key="3">
    <source>
        <dbReference type="Proteomes" id="UP000054928"/>
    </source>
</evidence>
<keyword evidence="3" id="KW-1185">Reference proteome</keyword>
<evidence type="ECO:0000313" key="2">
    <source>
        <dbReference type="EMBL" id="CEG44191.1"/>
    </source>
</evidence>
<dbReference type="Proteomes" id="UP000054928">
    <property type="component" value="Unassembled WGS sequence"/>
</dbReference>
<reference evidence="3" key="1">
    <citation type="submission" date="2014-09" db="EMBL/GenBank/DDBJ databases">
        <authorList>
            <person name="Sharma Rahul"/>
            <person name="Thines Marco"/>
        </authorList>
    </citation>
    <scope>NUCLEOTIDE SEQUENCE [LARGE SCALE GENOMIC DNA]</scope>
</reference>
<dbReference type="GeneID" id="36409504"/>
<sequence>MKPVDKPESVCPSPINHGFAGEKPPVQLPRPVFVPDPVRLTHYEQPSAPYGALSTTGELASSPDPAVAVALSDMNTHALVTPGQAISPATTDADARAPADETVRPLASSTLALA</sequence>
<feature type="region of interest" description="Disordered" evidence="1">
    <location>
        <begin position="82"/>
        <end position="114"/>
    </location>
</feature>
<protein>
    <submittedName>
        <fullName evidence="2">Uncharacterized protein</fullName>
    </submittedName>
</protein>